<proteinExistence type="predicted"/>
<evidence type="ECO:0000313" key="3">
    <source>
        <dbReference type="Proteomes" id="UP000233618"/>
    </source>
</evidence>
<dbReference type="Proteomes" id="UP000233618">
    <property type="component" value="Unassembled WGS sequence"/>
</dbReference>
<dbReference type="AlphaFoldDB" id="A0A2N3I876"/>
<accession>A0A2N3I876</accession>
<keyword evidence="1" id="KW-0472">Membrane</keyword>
<keyword evidence="3" id="KW-1185">Reference proteome</keyword>
<name>A0A2N3I876_9BACT</name>
<feature type="transmembrane region" description="Helical" evidence="1">
    <location>
        <begin position="6"/>
        <end position="23"/>
    </location>
</feature>
<comment type="caution">
    <text evidence="2">The sequence shown here is derived from an EMBL/GenBank/DDBJ whole genome shotgun (WGS) entry which is preliminary data.</text>
</comment>
<evidence type="ECO:0000313" key="2">
    <source>
        <dbReference type="EMBL" id="PKQ66522.1"/>
    </source>
</evidence>
<dbReference type="RefSeq" id="WP_101309869.1">
    <property type="nucleotide sequence ID" value="NZ_MVDE01000014.1"/>
</dbReference>
<gene>
    <name evidence="2" type="ORF">BZG01_10885</name>
</gene>
<keyword evidence="1" id="KW-0812">Transmembrane</keyword>
<organism evidence="2 3">
    <name type="scientific">Labilibaculum manganireducens</name>
    <dbReference type="NCBI Taxonomy" id="1940525"/>
    <lineage>
        <taxon>Bacteria</taxon>
        <taxon>Pseudomonadati</taxon>
        <taxon>Bacteroidota</taxon>
        <taxon>Bacteroidia</taxon>
        <taxon>Marinilabiliales</taxon>
        <taxon>Marinifilaceae</taxon>
        <taxon>Labilibaculum</taxon>
    </lineage>
</organism>
<reference evidence="2 3" key="1">
    <citation type="journal article" date="2017" name="Front. Microbiol.">
        <title>Labilibaculum manganireducens gen. nov., sp. nov. and Labilibaculum filiforme sp. nov., Novel Bacteroidetes Isolated from Subsurface Sediments of the Baltic Sea.</title>
        <authorList>
            <person name="Vandieken V."/>
            <person name="Marshall I.P."/>
            <person name="Niemann H."/>
            <person name="Engelen B."/>
            <person name="Cypionka H."/>
        </authorList>
    </citation>
    <scope>NUCLEOTIDE SEQUENCE [LARGE SCALE GENOMIC DNA]</scope>
    <source>
        <strain evidence="2 3">59.10-2M</strain>
    </source>
</reference>
<protein>
    <submittedName>
        <fullName evidence="2">Uncharacterized protein</fullName>
    </submittedName>
</protein>
<dbReference type="EMBL" id="MVDE01000014">
    <property type="protein sequence ID" value="PKQ66522.1"/>
    <property type="molecule type" value="Genomic_DNA"/>
</dbReference>
<keyword evidence="1" id="KW-1133">Transmembrane helix</keyword>
<evidence type="ECO:0000256" key="1">
    <source>
        <dbReference type="SAM" id="Phobius"/>
    </source>
</evidence>
<sequence>MKNNILIVIGFVLLISVFVTVFYKQLQKQKELQSEISSSIFQKEKFYALQNIYVKSLEVITMLQDSKIPENLTLKVNARAKNKLTLDQVVTTKKIVIFIPKNSCKDCINEVCNILGSSPKLLAQKNIILTDIFDEEEKMRFYSTYNVLEKNWDVYHLESTEYFNKLNRKIVIAQISNDLTIKSCFVYDTNLSIELLKKYLLKL</sequence>